<dbReference type="EMBL" id="ADBF01000258">
    <property type="protein sequence ID" value="EFE48222.1"/>
    <property type="molecule type" value="Genomic_DNA"/>
</dbReference>
<dbReference type="AlphaFoldDB" id="D4DVD9"/>
<protein>
    <submittedName>
        <fullName evidence="1">Uncharacterized protein</fullName>
    </submittedName>
</protein>
<evidence type="ECO:0000313" key="1">
    <source>
        <dbReference type="EMBL" id="EFE48222.1"/>
    </source>
</evidence>
<reference evidence="1 2" key="1">
    <citation type="submission" date="2010-02" db="EMBL/GenBank/DDBJ databases">
        <authorList>
            <person name="Weinstock G."/>
            <person name="Sodergren E."/>
            <person name="Clifton S."/>
            <person name="Fulton L."/>
            <person name="Fulton B."/>
            <person name="Courtney L."/>
            <person name="Fronick C."/>
            <person name="Harrison M."/>
            <person name="Strong C."/>
            <person name="Farmer C."/>
            <person name="Delahaunty K."/>
            <person name="Markovic C."/>
            <person name="Hall O."/>
            <person name="Minx P."/>
            <person name="Tomlinson C."/>
            <person name="Mitreva M."/>
            <person name="Nelson J."/>
            <person name="Hou S."/>
            <person name="Wollam A."/>
            <person name="Pepin K.H."/>
            <person name="Johnson M."/>
            <person name="Bhonagiri V."/>
            <person name="Zhang X."/>
            <person name="Suruliraj S."/>
            <person name="Warren W."/>
            <person name="Chinwalla A."/>
            <person name="Mardis E.R."/>
            <person name="Wilson R.K."/>
        </authorList>
    </citation>
    <scope>NUCLEOTIDE SEQUENCE [LARGE SCALE GENOMIC DNA]</scope>
    <source>
        <strain evidence="1 2">ATCC 29315</strain>
    </source>
</reference>
<organism evidence="1 2">
    <name type="scientific">Neisseria elongata subsp. glycolytica ATCC 29315</name>
    <dbReference type="NCBI Taxonomy" id="546263"/>
    <lineage>
        <taxon>Bacteria</taxon>
        <taxon>Pseudomonadati</taxon>
        <taxon>Pseudomonadota</taxon>
        <taxon>Betaproteobacteria</taxon>
        <taxon>Neisseriales</taxon>
        <taxon>Neisseriaceae</taxon>
        <taxon>Neisseria</taxon>
    </lineage>
</organism>
<comment type="caution">
    <text evidence="1">The sequence shown here is derived from an EMBL/GenBank/DDBJ whole genome shotgun (WGS) entry which is preliminary data.</text>
</comment>
<sequence>MMPAPPPSESPDMTFRHLETLPHAGLPEWQHHQFRADICRFHTLGGVLDFQQFAYTTAADGEAERREYHLQTANHTLHAVIAECNEQAAERAAEHRLPAPPPLTRFFSLQADMGRKISAERFYGNQLDLRYNRLIIRGQGSQSGRFLYHDSETDADRAIAPNAPDTAFCHAFLNPPYPPRFGHSARETGQYFLDFCRRLFGNPADIEAYEWNTDCSDYFDDGREWWGTYFWTVYSPQNGLYTDIIGSATD</sequence>
<proteinExistence type="predicted"/>
<accession>D4DVD9</accession>
<gene>
    <name evidence="1" type="ORF">NEIELOOT_03056</name>
</gene>
<name>D4DVD9_NEIEG</name>
<dbReference type="Proteomes" id="UP000005536">
    <property type="component" value="Unassembled WGS sequence"/>
</dbReference>
<evidence type="ECO:0000313" key="2">
    <source>
        <dbReference type="Proteomes" id="UP000005536"/>
    </source>
</evidence>